<protein>
    <recommendedName>
        <fullName evidence="4">SHSP domain-containing protein</fullName>
    </recommendedName>
</protein>
<accession>A0A401H3R9</accession>
<evidence type="ECO:0000256" key="1">
    <source>
        <dbReference type="PROSITE-ProRule" id="PRU00285"/>
    </source>
</evidence>
<dbReference type="OrthoDB" id="1431247at2759"/>
<feature type="compositionally biased region" description="Basic residues" evidence="3">
    <location>
        <begin position="155"/>
        <end position="167"/>
    </location>
</feature>
<evidence type="ECO:0000259" key="4">
    <source>
        <dbReference type="PROSITE" id="PS01031"/>
    </source>
</evidence>
<dbReference type="GeneID" id="38785981"/>
<dbReference type="SUPFAM" id="SSF49764">
    <property type="entry name" value="HSP20-like chaperones"/>
    <property type="match status" value="1"/>
</dbReference>
<dbReference type="RefSeq" id="XP_027619977.1">
    <property type="nucleotide sequence ID" value="XM_027764176.1"/>
</dbReference>
<dbReference type="AlphaFoldDB" id="A0A401H3R9"/>
<dbReference type="PROSITE" id="PS01031">
    <property type="entry name" value="SHSP"/>
    <property type="match status" value="1"/>
</dbReference>
<proteinExistence type="inferred from homology"/>
<evidence type="ECO:0000256" key="3">
    <source>
        <dbReference type="SAM" id="MobiDB-lite"/>
    </source>
</evidence>
<reference evidence="5 6" key="1">
    <citation type="journal article" date="2018" name="Sci. Rep.">
        <title>Genome sequence of the cauliflower mushroom Sparassis crispa (Hanabiratake) and its association with beneficial usage.</title>
        <authorList>
            <person name="Kiyama R."/>
            <person name="Furutani Y."/>
            <person name="Kawaguchi K."/>
            <person name="Nakanishi T."/>
        </authorList>
    </citation>
    <scope>NUCLEOTIDE SEQUENCE [LARGE SCALE GENOMIC DNA]</scope>
</reference>
<feature type="compositionally biased region" description="Low complexity" evidence="3">
    <location>
        <begin position="35"/>
        <end position="60"/>
    </location>
</feature>
<sequence length="410" mass="44717">MIPMSYPYHYVDYSNPTTPRVYTWDIEQDAAQAVQPQSFHVQDQQQQQQQHQEHAQPQPQLEDTRQQSQRLHQTVFQPPTIQLQERRVPSQYRFDNITEEHFLQAATVDETRSETSSRRGASKPPLHVTKAERPSVSPTASSAGAGPSAMPARVAHGRHVQHAHPYRRPSSAASSSGARGAPTSVRVRRESEMPHPMMPSPQAPASAEEQAQLHPSTSAAGSAGRNLNTIASAAAISAMAVSCPAAQLWRDKLLRGPDNAVGGTSPALGGMPTPAQAQAFPGIRTPEPPRRYTIRMDVQFDAADDAADNMLTAMLELPGVRKADLRLTLATCPYSRVRQLTIAGTVRSTLTPRGHTVQERKFGEFARTLVVPPETKSDDVHAVMEDGILTLKIPGGHPAEAEPPQEIAIQ</sequence>
<feature type="compositionally biased region" description="Low complexity" evidence="3">
    <location>
        <begin position="168"/>
        <end position="182"/>
    </location>
</feature>
<evidence type="ECO:0000313" key="6">
    <source>
        <dbReference type="Proteomes" id="UP000287166"/>
    </source>
</evidence>
<feature type="region of interest" description="Disordered" evidence="3">
    <location>
        <begin position="263"/>
        <end position="288"/>
    </location>
</feature>
<comment type="caution">
    <text evidence="5">The sequence shown here is derived from an EMBL/GenBank/DDBJ whole genome shotgun (WGS) entry which is preliminary data.</text>
</comment>
<organism evidence="5 6">
    <name type="scientific">Sparassis crispa</name>
    <dbReference type="NCBI Taxonomy" id="139825"/>
    <lineage>
        <taxon>Eukaryota</taxon>
        <taxon>Fungi</taxon>
        <taxon>Dikarya</taxon>
        <taxon>Basidiomycota</taxon>
        <taxon>Agaricomycotina</taxon>
        <taxon>Agaricomycetes</taxon>
        <taxon>Polyporales</taxon>
        <taxon>Sparassidaceae</taxon>
        <taxon>Sparassis</taxon>
    </lineage>
</organism>
<feature type="domain" description="SHSP" evidence="4">
    <location>
        <begin position="293"/>
        <end position="410"/>
    </location>
</feature>
<feature type="region of interest" description="Disordered" evidence="3">
    <location>
        <begin position="105"/>
        <end position="223"/>
    </location>
</feature>
<feature type="region of interest" description="Disordered" evidence="3">
    <location>
        <begin position="33"/>
        <end position="70"/>
    </location>
</feature>
<feature type="compositionally biased region" description="Low complexity" evidence="3">
    <location>
        <begin position="134"/>
        <end position="152"/>
    </location>
</feature>
<dbReference type="STRING" id="139825.A0A401H3R9"/>
<evidence type="ECO:0000313" key="5">
    <source>
        <dbReference type="EMBL" id="GBE89064.1"/>
    </source>
</evidence>
<dbReference type="InterPro" id="IPR002068">
    <property type="entry name" value="A-crystallin/Hsp20_dom"/>
</dbReference>
<dbReference type="Gene3D" id="2.60.40.790">
    <property type="match status" value="1"/>
</dbReference>
<dbReference type="Proteomes" id="UP000287166">
    <property type="component" value="Unassembled WGS sequence"/>
</dbReference>
<keyword evidence="6" id="KW-1185">Reference proteome</keyword>
<dbReference type="InterPro" id="IPR008978">
    <property type="entry name" value="HSP20-like_chaperone"/>
</dbReference>
<gene>
    <name evidence="5" type="ORF">SCP_1500670</name>
</gene>
<evidence type="ECO:0000256" key="2">
    <source>
        <dbReference type="RuleBase" id="RU003616"/>
    </source>
</evidence>
<comment type="similarity">
    <text evidence="1 2">Belongs to the small heat shock protein (HSP20) family.</text>
</comment>
<dbReference type="EMBL" id="BFAD01000015">
    <property type="protein sequence ID" value="GBE89064.1"/>
    <property type="molecule type" value="Genomic_DNA"/>
</dbReference>
<dbReference type="Pfam" id="PF00011">
    <property type="entry name" value="HSP20"/>
    <property type="match status" value="1"/>
</dbReference>
<feature type="compositionally biased region" description="Polar residues" evidence="3">
    <location>
        <begin position="213"/>
        <end position="223"/>
    </location>
</feature>
<dbReference type="InParanoid" id="A0A401H3R9"/>
<name>A0A401H3R9_9APHY</name>
<dbReference type="CDD" id="cd06464">
    <property type="entry name" value="ACD_sHsps-like"/>
    <property type="match status" value="1"/>
</dbReference>